<protein>
    <submittedName>
        <fullName evidence="2">Uncharacterized protein</fullName>
    </submittedName>
</protein>
<reference evidence="2 3" key="1">
    <citation type="journal article" date="2023" name="Mol. Biol. Evol.">
        <title>Genomics of Secondarily Temperate Adaptation in the Only Non-Antarctic Icefish.</title>
        <authorList>
            <person name="Rivera-Colon A.G."/>
            <person name="Rayamajhi N."/>
            <person name="Minhas B.F."/>
            <person name="Madrigal G."/>
            <person name="Bilyk K.T."/>
            <person name="Yoon V."/>
            <person name="Hune M."/>
            <person name="Gregory S."/>
            <person name="Cheng C.H.C."/>
            <person name="Catchen J.M."/>
        </authorList>
    </citation>
    <scope>NUCLEOTIDE SEQUENCE [LARGE SCALE GENOMIC DNA]</scope>
    <source>
        <strain evidence="2">JC2023a</strain>
    </source>
</reference>
<gene>
    <name evidence="2" type="ORF">CesoFtcFv8_015221</name>
</gene>
<dbReference type="Proteomes" id="UP001335648">
    <property type="component" value="Unassembled WGS sequence"/>
</dbReference>
<evidence type="ECO:0000313" key="2">
    <source>
        <dbReference type="EMBL" id="KAK5889196.1"/>
    </source>
</evidence>
<dbReference type="AlphaFoldDB" id="A0AAN8BPP5"/>
<name>A0AAN8BPP5_9TELE</name>
<dbReference type="EMBL" id="JAULUE010002057">
    <property type="protein sequence ID" value="KAK5889196.1"/>
    <property type="molecule type" value="Genomic_DNA"/>
</dbReference>
<keyword evidence="1" id="KW-0732">Signal</keyword>
<organism evidence="2 3">
    <name type="scientific">Champsocephalus esox</name>
    <name type="common">pike icefish</name>
    <dbReference type="NCBI Taxonomy" id="159716"/>
    <lineage>
        <taxon>Eukaryota</taxon>
        <taxon>Metazoa</taxon>
        <taxon>Chordata</taxon>
        <taxon>Craniata</taxon>
        <taxon>Vertebrata</taxon>
        <taxon>Euteleostomi</taxon>
        <taxon>Actinopterygii</taxon>
        <taxon>Neopterygii</taxon>
        <taxon>Teleostei</taxon>
        <taxon>Neoteleostei</taxon>
        <taxon>Acanthomorphata</taxon>
        <taxon>Eupercaria</taxon>
        <taxon>Perciformes</taxon>
        <taxon>Notothenioidei</taxon>
        <taxon>Channichthyidae</taxon>
        <taxon>Champsocephalus</taxon>
    </lineage>
</organism>
<feature type="signal peptide" evidence="1">
    <location>
        <begin position="1"/>
        <end position="21"/>
    </location>
</feature>
<feature type="chain" id="PRO_5043022195" evidence="1">
    <location>
        <begin position="22"/>
        <end position="127"/>
    </location>
</feature>
<evidence type="ECO:0000256" key="1">
    <source>
        <dbReference type="SAM" id="SignalP"/>
    </source>
</evidence>
<comment type="caution">
    <text evidence="2">The sequence shown here is derived from an EMBL/GenBank/DDBJ whole genome shotgun (WGS) entry which is preliminary data.</text>
</comment>
<keyword evidence="3" id="KW-1185">Reference proteome</keyword>
<evidence type="ECO:0000313" key="3">
    <source>
        <dbReference type="Proteomes" id="UP001335648"/>
    </source>
</evidence>
<accession>A0AAN8BPP5</accession>
<proteinExistence type="predicted"/>
<sequence>MLGGVLTVFVAPLLCTQEVSGDQGWSLGSQRKVLAPGGLSSPLALTGLLGKPGMETVGWGGGGLQKQMSRRGARPALALSLTGSGQCPAAKGRGPAYAHKLISSASAGPPAQSGCLHCGPRALSCWG</sequence>